<protein>
    <submittedName>
        <fullName evidence="1">HAD-like domain-containing protein</fullName>
    </submittedName>
</protein>
<dbReference type="SUPFAM" id="SSF56784">
    <property type="entry name" value="HAD-like"/>
    <property type="match status" value="1"/>
</dbReference>
<dbReference type="GO" id="GO:0050308">
    <property type="term" value="F:sugar-phosphatase activity"/>
    <property type="evidence" value="ECO:0007669"/>
    <property type="project" value="TreeGrafter"/>
</dbReference>
<dbReference type="Proteomes" id="UP000759537">
    <property type="component" value="Unassembled WGS sequence"/>
</dbReference>
<dbReference type="EMBL" id="WHVB01000004">
    <property type="protein sequence ID" value="KAF8483899.1"/>
    <property type="molecule type" value="Genomic_DNA"/>
</dbReference>
<name>A0A9P5N1J2_9AGAM</name>
<dbReference type="NCBIfam" id="TIGR01509">
    <property type="entry name" value="HAD-SF-IA-v3"/>
    <property type="match status" value="1"/>
</dbReference>
<reference evidence="1" key="1">
    <citation type="submission" date="2019-10" db="EMBL/GenBank/DDBJ databases">
        <authorList>
            <consortium name="DOE Joint Genome Institute"/>
            <person name="Kuo A."/>
            <person name="Miyauchi S."/>
            <person name="Kiss E."/>
            <person name="Drula E."/>
            <person name="Kohler A."/>
            <person name="Sanchez-Garcia M."/>
            <person name="Andreopoulos B."/>
            <person name="Barry K.W."/>
            <person name="Bonito G."/>
            <person name="Buee M."/>
            <person name="Carver A."/>
            <person name="Chen C."/>
            <person name="Cichocki N."/>
            <person name="Clum A."/>
            <person name="Culley D."/>
            <person name="Crous P.W."/>
            <person name="Fauchery L."/>
            <person name="Girlanda M."/>
            <person name="Hayes R."/>
            <person name="Keri Z."/>
            <person name="LaButti K."/>
            <person name="Lipzen A."/>
            <person name="Lombard V."/>
            <person name="Magnuson J."/>
            <person name="Maillard F."/>
            <person name="Morin E."/>
            <person name="Murat C."/>
            <person name="Nolan M."/>
            <person name="Ohm R."/>
            <person name="Pangilinan J."/>
            <person name="Pereira M."/>
            <person name="Perotto S."/>
            <person name="Peter M."/>
            <person name="Riley R."/>
            <person name="Sitrit Y."/>
            <person name="Stielow B."/>
            <person name="Szollosi G."/>
            <person name="Zifcakova L."/>
            <person name="Stursova M."/>
            <person name="Spatafora J.W."/>
            <person name="Tedersoo L."/>
            <person name="Vaario L.-M."/>
            <person name="Yamada A."/>
            <person name="Yan M."/>
            <person name="Wang P."/>
            <person name="Xu J."/>
            <person name="Bruns T."/>
            <person name="Baldrian P."/>
            <person name="Vilgalys R."/>
            <person name="Henrissat B."/>
            <person name="Grigoriev I.V."/>
            <person name="Hibbett D."/>
            <person name="Nagy L.G."/>
            <person name="Martin F.M."/>
        </authorList>
    </citation>
    <scope>NUCLEOTIDE SEQUENCE</scope>
    <source>
        <strain evidence="1">Prilba</strain>
    </source>
</reference>
<dbReference type="PANTHER" id="PTHR43481">
    <property type="entry name" value="FRUCTOSE-1-PHOSPHATE PHOSPHATASE"/>
    <property type="match status" value="1"/>
</dbReference>
<reference evidence="1" key="2">
    <citation type="journal article" date="2020" name="Nat. Commun.">
        <title>Large-scale genome sequencing of mycorrhizal fungi provides insights into the early evolution of symbiotic traits.</title>
        <authorList>
            <person name="Miyauchi S."/>
            <person name="Kiss E."/>
            <person name="Kuo A."/>
            <person name="Drula E."/>
            <person name="Kohler A."/>
            <person name="Sanchez-Garcia M."/>
            <person name="Morin E."/>
            <person name="Andreopoulos B."/>
            <person name="Barry K.W."/>
            <person name="Bonito G."/>
            <person name="Buee M."/>
            <person name="Carver A."/>
            <person name="Chen C."/>
            <person name="Cichocki N."/>
            <person name="Clum A."/>
            <person name="Culley D."/>
            <person name="Crous P.W."/>
            <person name="Fauchery L."/>
            <person name="Girlanda M."/>
            <person name="Hayes R.D."/>
            <person name="Keri Z."/>
            <person name="LaButti K."/>
            <person name="Lipzen A."/>
            <person name="Lombard V."/>
            <person name="Magnuson J."/>
            <person name="Maillard F."/>
            <person name="Murat C."/>
            <person name="Nolan M."/>
            <person name="Ohm R.A."/>
            <person name="Pangilinan J."/>
            <person name="Pereira M.F."/>
            <person name="Perotto S."/>
            <person name="Peter M."/>
            <person name="Pfister S."/>
            <person name="Riley R."/>
            <person name="Sitrit Y."/>
            <person name="Stielow J.B."/>
            <person name="Szollosi G."/>
            <person name="Zifcakova L."/>
            <person name="Stursova M."/>
            <person name="Spatafora J.W."/>
            <person name="Tedersoo L."/>
            <person name="Vaario L.M."/>
            <person name="Yamada A."/>
            <person name="Yan M."/>
            <person name="Wang P."/>
            <person name="Xu J."/>
            <person name="Bruns T."/>
            <person name="Baldrian P."/>
            <person name="Vilgalys R."/>
            <person name="Dunand C."/>
            <person name="Henrissat B."/>
            <person name="Grigoriev I.V."/>
            <person name="Hibbett D."/>
            <person name="Nagy L.G."/>
            <person name="Martin F.M."/>
        </authorList>
    </citation>
    <scope>NUCLEOTIDE SEQUENCE</scope>
    <source>
        <strain evidence="1">Prilba</strain>
    </source>
</reference>
<dbReference type="FunFam" id="3.40.50.1000:FF:000145">
    <property type="entry name" value="HAD family hydrolase"/>
    <property type="match status" value="1"/>
</dbReference>
<dbReference type="OrthoDB" id="40579at2759"/>
<dbReference type="InterPro" id="IPR051806">
    <property type="entry name" value="HAD-like_SPP"/>
</dbReference>
<dbReference type="Gene3D" id="1.10.150.240">
    <property type="entry name" value="Putative phosphatase, domain 2"/>
    <property type="match status" value="1"/>
</dbReference>
<evidence type="ECO:0000313" key="2">
    <source>
        <dbReference type="Proteomes" id="UP000759537"/>
    </source>
</evidence>
<keyword evidence="2" id="KW-1185">Reference proteome</keyword>
<dbReference type="Pfam" id="PF00702">
    <property type="entry name" value="Hydrolase"/>
    <property type="match status" value="1"/>
</dbReference>
<proteinExistence type="predicted"/>
<dbReference type="InterPro" id="IPR023214">
    <property type="entry name" value="HAD_sf"/>
</dbReference>
<dbReference type="SFLD" id="SFLDG01129">
    <property type="entry name" value="C1.5:_HAD__Beta-PGM__Phosphata"/>
    <property type="match status" value="1"/>
</dbReference>
<dbReference type="SFLD" id="SFLDS00003">
    <property type="entry name" value="Haloacid_Dehalogenase"/>
    <property type="match status" value="1"/>
</dbReference>
<dbReference type="Gene3D" id="3.40.50.1000">
    <property type="entry name" value="HAD superfamily/HAD-like"/>
    <property type="match status" value="1"/>
</dbReference>
<gene>
    <name evidence="1" type="ORF">DFH94DRAFT_330085</name>
</gene>
<dbReference type="InterPro" id="IPR036412">
    <property type="entry name" value="HAD-like_sf"/>
</dbReference>
<comment type="caution">
    <text evidence="1">The sequence shown here is derived from an EMBL/GenBank/DDBJ whole genome shotgun (WGS) entry which is preliminary data.</text>
</comment>
<organism evidence="1 2">
    <name type="scientific">Russula ochroleuca</name>
    <dbReference type="NCBI Taxonomy" id="152965"/>
    <lineage>
        <taxon>Eukaryota</taxon>
        <taxon>Fungi</taxon>
        <taxon>Dikarya</taxon>
        <taxon>Basidiomycota</taxon>
        <taxon>Agaricomycotina</taxon>
        <taxon>Agaricomycetes</taxon>
        <taxon>Russulales</taxon>
        <taxon>Russulaceae</taxon>
        <taxon>Russula</taxon>
    </lineage>
</organism>
<dbReference type="PANTHER" id="PTHR43481:SF2">
    <property type="entry name" value="PHOSPHATASE"/>
    <property type="match status" value="1"/>
</dbReference>
<sequence length="327" mass="34924">MQPVISITAPTPTDLKPTVHGRIFRTTTFFADAALFDMDGTLTDSIAAVEAAWSRVAREIGADPTFVIAATHGKRAIDNLARFKPHLLSHEMNAAVEEFERTILFYADACAHRRGARSSTPSLLSNSDFDSESATGNSSVSSLVLSAVASTEQLAATLSIARAGDSSNEWKLEAELDTVEVDRAVRILPGVKALLESIPEGRYAIATSGAKTYAHGCLGRVGIVPPKVTITADDPRLRAGKPAPDPFLLAAECLGYRASRCVVLEDSPSGIKAGVAAGAIVIAVCTSHSRKQIEECGAHFVVENLEDVRCEEMETDEGTRLMFTVEH</sequence>
<dbReference type="InterPro" id="IPR023198">
    <property type="entry name" value="PGP-like_dom2"/>
</dbReference>
<evidence type="ECO:0000313" key="1">
    <source>
        <dbReference type="EMBL" id="KAF8483899.1"/>
    </source>
</evidence>
<dbReference type="AlphaFoldDB" id="A0A9P5N1J2"/>
<accession>A0A9P5N1J2</accession>
<dbReference type="InterPro" id="IPR006439">
    <property type="entry name" value="HAD-SF_hydro_IA"/>
</dbReference>